<name>A0A484M4L1_9ASTE</name>
<dbReference type="InterPro" id="IPR038938">
    <property type="entry name" value="D27-like"/>
</dbReference>
<dbReference type="PANTHER" id="PTHR33591:SF1">
    <property type="entry name" value="BETA-CAROTENE ISOMERASE D27, CHLOROPLASTIC"/>
    <property type="match status" value="1"/>
</dbReference>
<dbReference type="Proteomes" id="UP000595140">
    <property type="component" value="Unassembled WGS sequence"/>
</dbReference>
<feature type="domain" description="Beta-carotene isomerase D27-like C-terminal" evidence="1">
    <location>
        <begin position="148"/>
        <end position="229"/>
    </location>
</feature>
<dbReference type="GO" id="GO:1901601">
    <property type="term" value="P:strigolactone biosynthetic process"/>
    <property type="evidence" value="ECO:0007669"/>
    <property type="project" value="TreeGrafter"/>
</dbReference>
<dbReference type="Pfam" id="PF13225">
    <property type="entry name" value="D27-like_C"/>
    <property type="match status" value="1"/>
</dbReference>
<reference evidence="2 3" key="1">
    <citation type="submission" date="2018-04" db="EMBL/GenBank/DDBJ databases">
        <authorList>
            <person name="Vogel A."/>
        </authorList>
    </citation>
    <scope>NUCLEOTIDE SEQUENCE [LARGE SCALE GENOMIC DNA]</scope>
</reference>
<accession>A0A484M4L1</accession>
<dbReference type="PANTHER" id="PTHR33591">
    <property type="entry name" value="BETA-CAROTENE ISOMERASE D27"/>
    <property type="match status" value="1"/>
</dbReference>
<evidence type="ECO:0000259" key="1">
    <source>
        <dbReference type="Pfam" id="PF13225"/>
    </source>
</evidence>
<dbReference type="OrthoDB" id="416096at2759"/>
<evidence type="ECO:0000313" key="2">
    <source>
        <dbReference type="EMBL" id="VFQ83782.1"/>
    </source>
</evidence>
<dbReference type="EMBL" id="OOIL02002584">
    <property type="protein sequence ID" value="VFQ83782.1"/>
    <property type="molecule type" value="Genomic_DNA"/>
</dbReference>
<sequence length="256" mass="28771">MDANSLQSYRTLSPVPRKQLFHPPATVRAVVTRTASGINSSGSKITTSSNSKNVYRDNWFDRLAINHLSHCLRAVTGLGSGKNGYDGLVETTTAVYRNIDSAQQQKIVLQALEKSIPKPILLLMRTVLPQTTFIRECCAAFTTIFLTWLVGPCEVREGDFMERKEKNTVHVVKCRFLEETNCVGMCTNLCKIPTQTFIKKSMGMHVNMVPNFDDMSCEMIFGQVPPSSSEDPALNQPCYKLCNLKRKHHQNYCSNE</sequence>
<organism evidence="2 3">
    <name type="scientific">Cuscuta campestris</name>
    <dbReference type="NCBI Taxonomy" id="132261"/>
    <lineage>
        <taxon>Eukaryota</taxon>
        <taxon>Viridiplantae</taxon>
        <taxon>Streptophyta</taxon>
        <taxon>Embryophyta</taxon>
        <taxon>Tracheophyta</taxon>
        <taxon>Spermatophyta</taxon>
        <taxon>Magnoliopsida</taxon>
        <taxon>eudicotyledons</taxon>
        <taxon>Gunneridae</taxon>
        <taxon>Pentapetalae</taxon>
        <taxon>asterids</taxon>
        <taxon>lamiids</taxon>
        <taxon>Solanales</taxon>
        <taxon>Convolvulaceae</taxon>
        <taxon>Cuscuteae</taxon>
        <taxon>Cuscuta</taxon>
        <taxon>Cuscuta subgen. Grammica</taxon>
        <taxon>Cuscuta sect. Cleistogrammica</taxon>
    </lineage>
</organism>
<dbReference type="GO" id="GO:0005506">
    <property type="term" value="F:iron ion binding"/>
    <property type="evidence" value="ECO:0007669"/>
    <property type="project" value="InterPro"/>
</dbReference>
<dbReference type="GO" id="GO:0016859">
    <property type="term" value="F:cis-trans isomerase activity"/>
    <property type="evidence" value="ECO:0007669"/>
    <property type="project" value="TreeGrafter"/>
</dbReference>
<gene>
    <name evidence="2" type="ORF">CCAM_LOCUS25558</name>
</gene>
<protein>
    <recommendedName>
        <fullName evidence="1">Beta-carotene isomerase D27-like C-terminal domain-containing protein</fullName>
    </recommendedName>
</protein>
<dbReference type="GO" id="GO:0009536">
    <property type="term" value="C:plastid"/>
    <property type="evidence" value="ECO:0007669"/>
    <property type="project" value="TreeGrafter"/>
</dbReference>
<proteinExistence type="predicted"/>
<dbReference type="InterPro" id="IPR025114">
    <property type="entry name" value="D27-like_C"/>
</dbReference>
<keyword evidence="3" id="KW-1185">Reference proteome</keyword>
<evidence type="ECO:0000313" key="3">
    <source>
        <dbReference type="Proteomes" id="UP000595140"/>
    </source>
</evidence>
<dbReference type="AlphaFoldDB" id="A0A484M4L1"/>